<evidence type="ECO:0000313" key="2">
    <source>
        <dbReference type="Proteomes" id="UP000265703"/>
    </source>
</evidence>
<keyword evidence="2" id="KW-1185">Reference proteome</keyword>
<comment type="caution">
    <text evidence="1">The sequence shown here is derived from an EMBL/GenBank/DDBJ whole genome shotgun (WGS) entry which is preliminary data.</text>
</comment>
<evidence type="ECO:0008006" key="3">
    <source>
        <dbReference type="Google" id="ProtNLM"/>
    </source>
</evidence>
<name>A0A397TP28_9GLOM</name>
<gene>
    <name evidence="1" type="ORF">C1645_811070</name>
</gene>
<dbReference type="AlphaFoldDB" id="A0A397TP28"/>
<dbReference type="InterPro" id="IPR036397">
    <property type="entry name" value="RNaseH_sf"/>
</dbReference>
<protein>
    <recommendedName>
        <fullName evidence="3">RNase H type-1 domain-containing protein</fullName>
    </recommendedName>
</protein>
<sequence length="327" mass="36787">MSVKSSVALQNLINTQYFYWTSTFPDFTIINNSNLPVTKNTSIQDCFQDALTRYFPDFTLADIKSLRTKQIIYTKQVTDDAGFYLLLYPNTEAINHQGPVPQWYNKLQTETSIGPNQVLITPLKNPISKILPIQRSINFTPIIITDTQLPIPASSHLSPNDHPISEITDSIIKQSLLGCNTTLSRLQDIKSSHQPFRHFTFFTDGSVKHLTSQNCHIGFGWIETEANIHTSHFYGRTTYLPSATKAKTMALVTAILTVLPNSFVSIHTDLTNLISSYRRFIEAPIFKAHSNNISNDMADHLAKQGCDLQNPIQEQLLHLVVHSPGTT</sequence>
<dbReference type="InterPro" id="IPR012337">
    <property type="entry name" value="RNaseH-like_sf"/>
</dbReference>
<dbReference type="Proteomes" id="UP000265703">
    <property type="component" value="Unassembled WGS sequence"/>
</dbReference>
<dbReference type="EMBL" id="QKYT01000001">
    <property type="protein sequence ID" value="RIA99718.1"/>
    <property type="molecule type" value="Genomic_DNA"/>
</dbReference>
<accession>A0A397TP28</accession>
<dbReference type="Gene3D" id="3.30.420.10">
    <property type="entry name" value="Ribonuclease H-like superfamily/Ribonuclease H"/>
    <property type="match status" value="1"/>
</dbReference>
<dbReference type="SUPFAM" id="SSF53098">
    <property type="entry name" value="Ribonuclease H-like"/>
    <property type="match status" value="1"/>
</dbReference>
<dbReference type="STRING" id="658196.A0A397TP28"/>
<dbReference type="OrthoDB" id="245563at2759"/>
<organism evidence="1 2">
    <name type="scientific">Glomus cerebriforme</name>
    <dbReference type="NCBI Taxonomy" id="658196"/>
    <lineage>
        <taxon>Eukaryota</taxon>
        <taxon>Fungi</taxon>
        <taxon>Fungi incertae sedis</taxon>
        <taxon>Mucoromycota</taxon>
        <taxon>Glomeromycotina</taxon>
        <taxon>Glomeromycetes</taxon>
        <taxon>Glomerales</taxon>
        <taxon>Glomeraceae</taxon>
        <taxon>Glomus</taxon>
    </lineage>
</organism>
<evidence type="ECO:0000313" key="1">
    <source>
        <dbReference type="EMBL" id="RIA99718.1"/>
    </source>
</evidence>
<proteinExistence type="predicted"/>
<dbReference type="GO" id="GO:0003676">
    <property type="term" value="F:nucleic acid binding"/>
    <property type="evidence" value="ECO:0007669"/>
    <property type="project" value="InterPro"/>
</dbReference>
<reference evidence="1 2" key="1">
    <citation type="submission" date="2018-06" db="EMBL/GenBank/DDBJ databases">
        <title>Comparative genomics reveals the genomic features of Rhizophagus irregularis, R. cerebriforme, R. diaphanum and Gigaspora rosea, and their symbiotic lifestyle signature.</title>
        <authorList>
            <person name="Morin E."/>
            <person name="San Clemente H."/>
            <person name="Chen E.C.H."/>
            <person name="De La Providencia I."/>
            <person name="Hainaut M."/>
            <person name="Kuo A."/>
            <person name="Kohler A."/>
            <person name="Murat C."/>
            <person name="Tang N."/>
            <person name="Roy S."/>
            <person name="Loubradou J."/>
            <person name="Henrissat B."/>
            <person name="Grigoriev I.V."/>
            <person name="Corradi N."/>
            <person name="Roux C."/>
            <person name="Martin F.M."/>
        </authorList>
    </citation>
    <scope>NUCLEOTIDE SEQUENCE [LARGE SCALE GENOMIC DNA]</scope>
    <source>
        <strain evidence="1 2">DAOM 227022</strain>
    </source>
</reference>